<feature type="compositionally biased region" description="Basic and acidic residues" evidence="7">
    <location>
        <begin position="551"/>
        <end position="560"/>
    </location>
</feature>
<organism evidence="9 10">
    <name type="scientific">Natronospirillum operosum</name>
    <dbReference type="NCBI Taxonomy" id="2759953"/>
    <lineage>
        <taxon>Bacteria</taxon>
        <taxon>Pseudomonadati</taxon>
        <taxon>Pseudomonadota</taxon>
        <taxon>Gammaproteobacteria</taxon>
        <taxon>Oceanospirillales</taxon>
        <taxon>Natronospirillaceae</taxon>
        <taxon>Natronospirillum</taxon>
    </lineage>
</organism>
<dbReference type="GO" id="GO:0022627">
    <property type="term" value="C:cytosolic small ribosomal subunit"/>
    <property type="evidence" value="ECO:0007669"/>
    <property type="project" value="TreeGrafter"/>
</dbReference>
<protein>
    <recommendedName>
        <fullName evidence="6">30S ribosomal protein S1</fullName>
    </recommendedName>
</protein>
<keyword evidence="3 6" id="KW-0694">RNA-binding</keyword>
<dbReference type="InterPro" id="IPR000110">
    <property type="entry name" value="Ribosomal_bS1"/>
</dbReference>
<reference evidence="9 10" key="1">
    <citation type="submission" date="2019-04" db="EMBL/GenBank/DDBJ databases">
        <title>Natronospirillum operosus gen. nov., sp. nov., a haloalkaliphilic satellite isolated from decaying biomass of laboratory culture of cyanobacterium Geitlerinema sp. and proposal of Natronospirillaceae fam. nov. and Saccharospirillaceae fam. nov.</title>
        <authorList>
            <person name="Kevbrin V."/>
            <person name="Boltyanskaya Y."/>
            <person name="Koziaeva V."/>
            <person name="Grouzdev D.S."/>
            <person name="Park M."/>
            <person name="Cho J."/>
        </authorList>
    </citation>
    <scope>NUCLEOTIDE SEQUENCE [LARGE SCALE GENOMIC DNA]</scope>
    <source>
        <strain evidence="9 10">G-116</strain>
    </source>
</reference>
<dbReference type="CDD" id="cd05687">
    <property type="entry name" value="S1_RPS1_repeat_ec1_hs1"/>
    <property type="match status" value="1"/>
</dbReference>
<dbReference type="FunFam" id="2.40.50.140:FF:000017">
    <property type="entry name" value="30S ribosomal protein S1"/>
    <property type="match status" value="1"/>
</dbReference>
<evidence type="ECO:0000256" key="7">
    <source>
        <dbReference type="SAM" id="MobiDB-lite"/>
    </source>
</evidence>
<dbReference type="InterPro" id="IPR050437">
    <property type="entry name" value="Ribos_protein_bS1-like"/>
</dbReference>
<name>A0A4Z0WJS9_9GAMM</name>
<dbReference type="GO" id="GO:0003735">
    <property type="term" value="F:structural constituent of ribosome"/>
    <property type="evidence" value="ECO:0007669"/>
    <property type="project" value="InterPro"/>
</dbReference>
<feature type="domain" description="S1 motif" evidence="8">
    <location>
        <begin position="364"/>
        <end position="434"/>
    </location>
</feature>
<dbReference type="AlphaFoldDB" id="A0A4Z0WJS9"/>
<dbReference type="PANTHER" id="PTHR10724">
    <property type="entry name" value="30S RIBOSOMAL PROTEIN S1"/>
    <property type="match status" value="1"/>
</dbReference>
<dbReference type="GO" id="GO:0006412">
    <property type="term" value="P:translation"/>
    <property type="evidence" value="ECO:0007669"/>
    <property type="project" value="InterPro"/>
</dbReference>
<evidence type="ECO:0000256" key="6">
    <source>
        <dbReference type="PIRNR" id="PIRNR002111"/>
    </source>
</evidence>
<gene>
    <name evidence="9" type="ORF">E4656_05190</name>
</gene>
<dbReference type="FunFam" id="2.40.50.140:FF:000018">
    <property type="entry name" value="30S ribosomal protein S1"/>
    <property type="match status" value="1"/>
</dbReference>
<dbReference type="FunFam" id="2.40.50.140:FF:000016">
    <property type="entry name" value="30S ribosomal protein S1"/>
    <property type="match status" value="1"/>
</dbReference>
<dbReference type="CDD" id="cd04465">
    <property type="entry name" value="S1_RPS1_repeat_ec2_hs2"/>
    <property type="match status" value="1"/>
</dbReference>
<dbReference type="EMBL" id="SRMF01000001">
    <property type="protein sequence ID" value="TGG95803.1"/>
    <property type="molecule type" value="Genomic_DNA"/>
</dbReference>
<dbReference type="RefSeq" id="WP_135481760.1">
    <property type="nucleotide sequence ID" value="NZ_SRMF01000001.1"/>
</dbReference>
<dbReference type="FunFam" id="2.40.50.140:FF:000011">
    <property type="entry name" value="30S ribosomal protein S1"/>
    <property type="match status" value="1"/>
</dbReference>
<feature type="domain" description="S1 motif" evidence="8">
    <location>
        <begin position="21"/>
        <end position="87"/>
    </location>
</feature>
<dbReference type="CDD" id="cd05689">
    <property type="entry name" value="S1_RPS1_repeat_ec4"/>
    <property type="match status" value="1"/>
</dbReference>
<feature type="domain" description="S1 motif" evidence="8">
    <location>
        <begin position="277"/>
        <end position="347"/>
    </location>
</feature>
<proteinExistence type="inferred from homology"/>
<feature type="domain" description="S1 motif" evidence="8">
    <location>
        <begin position="192"/>
        <end position="260"/>
    </location>
</feature>
<dbReference type="InterPro" id="IPR012340">
    <property type="entry name" value="NA-bd_OB-fold"/>
</dbReference>
<dbReference type="Pfam" id="PF00575">
    <property type="entry name" value="S1"/>
    <property type="match status" value="6"/>
</dbReference>
<dbReference type="InterPro" id="IPR003029">
    <property type="entry name" value="S1_domain"/>
</dbReference>
<feature type="domain" description="S1 motif" evidence="8">
    <location>
        <begin position="105"/>
        <end position="171"/>
    </location>
</feature>
<evidence type="ECO:0000256" key="4">
    <source>
        <dbReference type="ARBA" id="ARBA00022980"/>
    </source>
</evidence>
<dbReference type="SMART" id="SM00316">
    <property type="entry name" value="S1"/>
    <property type="match status" value="6"/>
</dbReference>
<comment type="caution">
    <text evidence="9">The sequence shown here is derived from an EMBL/GenBank/DDBJ whole genome shotgun (WGS) entry which is preliminary data.</text>
</comment>
<keyword evidence="10" id="KW-1185">Reference proteome</keyword>
<dbReference type="CDD" id="cd05688">
    <property type="entry name" value="S1_RPS1_repeat_ec3"/>
    <property type="match status" value="1"/>
</dbReference>
<dbReference type="Gene3D" id="2.40.50.140">
    <property type="entry name" value="Nucleic acid-binding proteins"/>
    <property type="match status" value="6"/>
</dbReference>
<sequence length="560" mass="62383">MSESFAELFEESLKTIEMVPGSIVTGVVVAIDDDWVTIHAGLKSEGVVPRNQFINEEGDLEVNVGDEVKVALDAVEDGWGETRLSREKAKRAEAWIDLEKAHEDDEVVKGVINGKVKGGFTVDVKTVRAFLPGSLVDVRPVRDTTHLEHKELEFKVIKLDRKRNNVVVSRRAVLESANAEEREELLANLQEGQTIKGIVKNLTDYGAFVDLGGVDGLLHITDMAWKRIKHPSEIVAVGDEIDVKVLKFDRERNRVSLGLKQLGEDPWVDIKARYPEDSVVTAKVTNLTDYGCFAELEEGVEGLVHVSEMDWTNKNIHPSKVVQVGDDVEVMVLDIDEERRRISLGIKQTQTNPWEAFSQKYSKGDRVSGTIKSITDFGIFLGLEGGIDGLVHLSDISWHESGEDAVRKYKKGDELETVILSIDPERERISLGIKQMESDPFAEYVAINDKGSIVTGKIIEVDAKSATVELAEDVTAVLKASEISRDRVEDARNILNEGEEVEAKIINVDRKNRVVGLSIKQKDMADEKQAVRELKEKTQEASGPTTIGDLIKQKMQDREQ</sequence>
<evidence type="ECO:0000256" key="5">
    <source>
        <dbReference type="ARBA" id="ARBA00023274"/>
    </source>
</evidence>
<evidence type="ECO:0000313" key="10">
    <source>
        <dbReference type="Proteomes" id="UP000297475"/>
    </source>
</evidence>
<dbReference type="PRINTS" id="PR00681">
    <property type="entry name" value="RIBOSOMALS1"/>
</dbReference>
<dbReference type="PANTHER" id="PTHR10724:SF7">
    <property type="entry name" value="SMALL RIBOSOMAL SUBUNIT PROTEIN BS1C"/>
    <property type="match status" value="1"/>
</dbReference>
<evidence type="ECO:0000256" key="3">
    <source>
        <dbReference type="ARBA" id="ARBA00022884"/>
    </source>
</evidence>
<dbReference type="SUPFAM" id="SSF50249">
    <property type="entry name" value="Nucleic acid-binding proteins"/>
    <property type="match status" value="6"/>
</dbReference>
<keyword evidence="2" id="KW-0677">Repeat</keyword>
<keyword evidence="5 6" id="KW-0687">Ribonucleoprotein</keyword>
<dbReference type="OrthoDB" id="9804077at2"/>
<evidence type="ECO:0000259" key="8">
    <source>
        <dbReference type="PROSITE" id="PS50126"/>
    </source>
</evidence>
<dbReference type="NCBIfam" id="NF004951">
    <property type="entry name" value="PRK06299.1-1"/>
    <property type="match status" value="1"/>
</dbReference>
<evidence type="ECO:0000313" key="9">
    <source>
        <dbReference type="EMBL" id="TGG95803.1"/>
    </source>
</evidence>
<dbReference type="NCBIfam" id="TIGR00717">
    <property type="entry name" value="rpsA"/>
    <property type="match status" value="1"/>
</dbReference>
<keyword evidence="4 6" id="KW-0689">Ribosomal protein</keyword>
<dbReference type="GO" id="GO:0003729">
    <property type="term" value="F:mRNA binding"/>
    <property type="evidence" value="ECO:0007669"/>
    <property type="project" value="TreeGrafter"/>
</dbReference>
<dbReference type="PIRSF" id="PIRSF002111">
    <property type="entry name" value="RpsA"/>
    <property type="match status" value="1"/>
</dbReference>
<dbReference type="Proteomes" id="UP000297475">
    <property type="component" value="Unassembled WGS sequence"/>
</dbReference>
<comment type="similarity">
    <text evidence="1 6">Belongs to the bacterial ribosomal protein bS1 family.</text>
</comment>
<dbReference type="PROSITE" id="PS50126">
    <property type="entry name" value="S1"/>
    <property type="match status" value="6"/>
</dbReference>
<dbReference type="FunFam" id="2.40.50.140:FF:000021">
    <property type="entry name" value="30S ribosomal protein S1"/>
    <property type="match status" value="1"/>
</dbReference>
<dbReference type="NCBIfam" id="NF004954">
    <property type="entry name" value="PRK06299.1-4"/>
    <property type="match status" value="1"/>
</dbReference>
<dbReference type="CDD" id="cd05691">
    <property type="entry name" value="S1_RPS1_repeat_ec6"/>
    <property type="match status" value="1"/>
</dbReference>
<feature type="domain" description="S1 motif" evidence="8">
    <location>
        <begin position="451"/>
        <end position="520"/>
    </location>
</feature>
<evidence type="ECO:0000256" key="2">
    <source>
        <dbReference type="ARBA" id="ARBA00022737"/>
    </source>
</evidence>
<dbReference type="NCBIfam" id="NF004952">
    <property type="entry name" value="PRK06299.1-2"/>
    <property type="match status" value="1"/>
</dbReference>
<accession>A0A4Z0WJS9</accession>
<evidence type="ECO:0000256" key="1">
    <source>
        <dbReference type="ARBA" id="ARBA00006767"/>
    </source>
</evidence>
<feature type="region of interest" description="Disordered" evidence="7">
    <location>
        <begin position="533"/>
        <end position="560"/>
    </location>
</feature>
<dbReference type="InterPro" id="IPR035104">
    <property type="entry name" value="Ribosomal_protein_S1-like"/>
</dbReference>
<comment type="function">
    <text evidence="6">Binds mRNA; thus facilitating recognition of the initiation point. It is needed to translate mRNA with a short Shine-Dalgarno (SD) purine-rich sequence.</text>
</comment>